<dbReference type="EMBL" id="PGGS01000627">
    <property type="protein sequence ID" value="PNH02583.1"/>
    <property type="molecule type" value="Genomic_DNA"/>
</dbReference>
<evidence type="ECO:0000313" key="3">
    <source>
        <dbReference type="Proteomes" id="UP000236333"/>
    </source>
</evidence>
<evidence type="ECO:0000313" key="2">
    <source>
        <dbReference type="EMBL" id="PNH02583.1"/>
    </source>
</evidence>
<name>A0A2J7ZQN6_9CHLO</name>
<evidence type="ECO:0000259" key="1">
    <source>
        <dbReference type="PROSITE" id="PS51186"/>
    </source>
</evidence>
<dbReference type="GO" id="GO:0016747">
    <property type="term" value="F:acyltransferase activity, transferring groups other than amino-acyl groups"/>
    <property type="evidence" value="ECO:0007669"/>
    <property type="project" value="InterPro"/>
</dbReference>
<reference evidence="2 3" key="1">
    <citation type="journal article" date="2017" name="Mol. Biol. Evol.">
        <title>The 4-celled Tetrabaena socialis nuclear genome reveals the essential components for genetic control of cell number at the origin of multicellularity in the volvocine lineage.</title>
        <authorList>
            <person name="Featherston J."/>
            <person name="Arakaki Y."/>
            <person name="Hanschen E.R."/>
            <person name="Ferris P.J."/>
            <person name="Michod R.E."/>
            <person name="Olson B.J.S.C."/>
            <person name="Nozaki H."/>
            <person name="Durand P.M."/>
        </authorList>
    </citation>
    <scope>NUCLEOTIDE SEQUENCE [LARGE SCALE GENOMIC DNA]</scope>
    <source>
        <strain evidence="2 3">NIES-571</strain>
    </source>
</reference>
<dbReference type="Proteomes" id="UP000236333">
    <property type="component" value="Unassembled WGS sequence"/>
</dbReference>
<dbReference type="AlphaFoldDB" id="A0A2J7ZQN6"/>
<dbReference type="Pfam" id="PF00583">
    <property type="entry name" value="Acetyltransf_1"/>
    <property type="match status" value="1"/>
</dbReference>
<dbReference type="InterPro" id="IPR016181">
    <property type="entry name" value="Acyl_CoA_acyltransferase"/>
</dbReference>
<dbReference type="PROSITE" id="PS51186">
    <property type="entry name" value="GNAT"/>
    <property type="match status" value="1"/>
</dbReference>
<dbReference type="SUPFAM" id="SSF55729">
    <property type="entry name" value="Acyl-CoA N-acyltransferases (Nat)"/>
    <property type="match status" value="1"/>
</dbReference>
<sequence length="167" mass="18469">MPVFAGCAPPPPVCRLPSPTRTRGAQETEGLELPRDTLTEGVRAVLEGRTAAAYYLLEVPPNTGGAEAGPQGLEAREVVAQLMITFEWSDWRASNVWWIQSVYVRPDHRRRGHFRSMYAHVRAEAAAAGASGVRLYADTGNERAHAAYEGLGMKSHYKVFEDMFTSY</sequence>
<keyword evidence="3" id="KW-1185">Reference proteome</keyword>
<organism evidence="2 3">
    <name type="scientific">Tetrabaena socialis</name>
    <dbReference type="NCBI Taxonomy" id="47790"/>
    <lineage>
        <taxon>Eukaryota</taxon>
        <taxon>Viridiplantae</taxon>
        <taxon>Chlorophyta</taxon>
        <taxon>core chlorophytes</taxon>
        <taxon>Chlorophyceae</taxon>
        <taxon>CS clade</taxon>
        <taxon>Chlamydomonadales</taxon>
        <taxon>Tetrabaenaceae</taxon>
        <taxon>Tetrabaena</taxon>
    </lineage>
</organism>
<dbReference type="OrthoDB" id="7305308at2759"/>
<proteinExistence type="predicted"/>
<comment type="caution">
    <text evidence="2">The sequence shown here is derived from an EMBL/GenBank/DDBJ whole genome shotgun (WGS) entry which is preliminary data.</text>
</comment>
<dbReference type="CDD" id="cd04301">
    <property type="entry name" value="NAT_SF"/>
    <property type="match status" value="1"/>
</dbReference>
<dbReference type="InterPro" id="IPR000182">
    <property type="entry name" value="GNAT_dom"/>
</dbReference>
<dbReference type="Gene3D" id="3.40.630.30">
    <property type="match status" value="1"/>
</dbReference>
<feature type="domain" description="N-acetyltransferase" evidence="1">
    <location>
        <begin position="20"/>
        <end position="167"/>
    </location>
</feature>
<accession>A0A2J7ZQN6</accession>
<protein>
    <recommendedName>
        <fullName evidence="1">N-acetyltransferase domain-containing protein</fullName>
    </recommendedName>
</protein>
<gene>
    <name evidence="2" type="ORF">TSOC_011429</name>
</gene>